<evidence type="ECO:0000313" key="4">
    <source>
        <dbReference type="Proteomes" id="UP000775213"/>
    </source>
</evidence>
<keyword evidence="4" id="KW-1185">Reference proteome</keyword>
<protein>
    <submittedName>
        <fullName evidence="3">Uncharacterized protein</fullName>
    </submittedName>
</protein>
<reference evidence="3 4" key="1">
    <citation type="journal article" date="2021" name="Hortic Res">
        <title>Chromosome-scale assembly of the Dendrobium chrysotoxum genome enhances the understanding of orchid evolution.</title>
        <authorList>
            <person name="Zhang Y."/>
            <person name="Zhang G.Q."/>
            <person name="Zhang D."/>
            <person name="Liu X.D."/>
            <person name="Xu X.Y."/>
            <person name="Sun W.H."/>
            <person name="Yu X."/>
            <person name="Zhu X."/>
            <person name="Wang Z.W."/>
            <person name="Zhao X."/>
            <person name="Zhong W.Y."/>
            <person name="Chen H."/>
            <person name="Yin W.L."/>
            <person name="Huang T."/>
            <person name="Niu S.C."/>
            <person name="Liu Z.J."/>
        </authorList>
    </citation>
    <scope>NUCLEOTIDE SEQUENCE [LARGE SCALE GENOMIC DNA]</scope>
    <source>
        <strain evidence="3">Lindl</strain>
    </source>
</reference>
<proteinExistence type="predicted"/>
<name>A0AAV7GND6_DENCH</name>
<evidence type="ECO:0000256" key="1">
    <source>
        <dbReference type="SAM" id="Coils"/>
    </source>
</evidence>
<evidence type="ECO:0000313" key="3">
    <source>
        <dbReference type="EMBL" id="KAH0457052.1"/>
    </source>
</evidence>
<feature type="compositionally biased region" description="Acidic residues" evidence="2">
    <location>
        <begin position="815"/>
        <end position="825"/>
    </location>
</feature>
<keyword evidence="1" id="KW-0175">Coiled coil</keyword>
<feature type="region of interest" description="Disordered" evidence="2">
    <location>
        <begin position="784"/>
        <end position="825"/>
    </location>
</feature>
<feature type="coiled-coil region" evidence="1">
    <location>
        <begin position="669"/>
        <end position="717"/>
    </location>
</feature>
<gene>
    <name evidence="3" type="ORF">IEQ34_014959</name>
</gene>
<dbReference type="AlphaFoldDB" id="A0AAV7GND6"/>
<accession>A0AAV7GND6</accession>
<dbReference type="Proteomes" id="UP000775213">
    <property type="component" value="Unassembled WGS sequence"/>
</dbReference>
<organism evidence="3 4">
    <name type="scientific">Dendrobium chrysotoxum</name>
    <name type="common">Orchid</name>
    <dbReference type="NCBI Taxonomy" id="161865"/>
    <lineage>
        <taxon>Eukaryota</taxon>
        <taxon>Viridiplantae</taxon>
        <taxon>Streptophyta</taxon>
        <taxon>Embryophyta</taxon>
        <taxon>Tracheophyta</taxon>
        <taxon>Spermatophyta</taxon>
        <taxon>Magnoliopsida</taxon>
        <taxon>Liliopsida</taxon>
        <taxon>Asparagales</taxon>
        <taxon>Orchidaceae</taxon>
        <taxon>Epidendroideae</taxon>
        <taxon>Malaxideae</taxon>
        <taxon>Dendrobiinae</taxon>
        <taxon>Dendrobium</taxon>
    </lineage>
</organism>
<sequence>MAINREPWRQHQRGGGLKDASKIIPSAHDGDRRRSDDVASIITSDSLAAIRKKFHVPNDMLIIAPKRTDRAHSPPQGFVAVYEMTLRAGLRFPPAPELLDIFKACGVALPQFLCRAITIIVGLIVFFKERGATLTVEYLSKMCKFTSDSYGRISCRANKKWLDFVIRDPSTNWYNSFFFVKNEWGLPEKWDKLKELPSSLHVGEGDILRILNFSDTKSLQQELRYISRCVTEECLFKVGLSIQAGRSHAIQLKKSEKTLEVKSNTLKRQPAVEEFKKSTTYRREIQHLIQEAYEKLFDVEVKDLERQSLEEGFTRGFLKGVRLVHRKTGVDIEGLTPSQAYEDSSLDSGDEDIESSFQTQKALKADDVISTITEDSFISFRKKFHFPNDLVMKSASGTMISSFFRTDRHSDDLAMSIVMDLIVLFRDRGVVLSSECLSRMGRLFSNAQGRIFFRSKWLDIRTRDPSKGWISNFFYVQNDWGLQEKWGKLKELPVPLHIRAEDLLRILKLLDLDALHYEVRYLSRYVDEEYLFKVGLSTQAGRSHAQMLKKSARVPEVVPQKNHSKRPGSEEGLQASRKKRADEVLTVVSKGPRASPSKSYIPEDVLNHQCIGRRQAEELEYISDIFLVSVKYLQGEYKKKYDSKLKEMKVVENQLEGCRTELANKITSVSSQNERMDRLHIELVEAQATIKQQEKTQQVLEAENERLQSVLSEKEAQQLSSAVIEEFKKSYAFKIIIEDHIQEARSHIYDVEVKALEAECAEDGFIRGFMKGVRTVHRKIGAEIEGLTPSQASGDASSDSGGEELESELQRAFALEEDEDDVEIL</sequence>
<evidence type="ECO:0000256" key="2">
    <source>
        <dbReference type="SAM" id="MobiDB-lite"/>
    </source>
</evidence>
<dbReference type="EMBL" id="JAGFBR010000013">
    <property type="protein sequence ID" value="KAH0457052.1"/>
    <property type="molecule type" value="Genomic_DNA"/>
</dbReference>
<comment type="caution">
    <text evidence="3">The sequence shown here is derived from an EMBL/GenBank/DDBJ whole genome shotgun (WGS) entry which is preliminary data.</text>
</comment>
<feature type="region of interest" description="Disordered" evidence="2">
    <location>
        <begin position="1"/>
        <end position="35"/>
    </location>
</feature>
<feature type="compositionally biased region" description="Low complexity" evidence="2">
    <location>
        <begin position="790"/>
        <end position="800"/>
    </location>
</feature>
<feature type="region of interest" description="Disordered" evidence="2">
    <location>
        <begin position="551"/>
        <end position="581"/>
    </location>
</feature>